<reference evidence="2" key="1">
    <citation type="submission" date="2020-05" db="EMBL/GenBank/DDBJ databases">
        <authorList>
            <person name="Chiriac C."/>
            <person name="Salcher M."/>
            <person name="Ghai R."/>
            <person name="Kavagutti S V."/>
        </authorList>
    </citation>
    <scope>NUCLEOTIDE SEQUENCE</scope>
</reference>
<dbReference type="EMBL" id="CAEZSN010000119">
    <property type="protein sequence ID" value="CAB4548347.1"/>
    <property type="molecule type" value="Genomic_DNA"/>
</dbReference>
<gene>
    <name evidence="1" type="ORF">UFOPK1433_00951</name>
    <name evidence="2" type="ORF">UFOPK1843_00804</name>
</gene>
<dbReference type="AlphaFoldDB" id="A0A6J6HA93"/>
<evidence type="ECO:0000313" key="2">
    <source>
        <dbReference type="EMBL" id="CAB4610632.1"/>
    </source>
</evidence>
<proteinExistence type="predicted"/>
<name>A0A6J6HA93_9ZZZZ</name>
<dbReference type="InterPro" id="IPR014867">
    <property type="entry name" value="Spore_coat_CotH_CotH2/3/7"/>
</dbReference>
<dbReference type="PANTHER" id="PTHR40050">
    <property type="entry name" value="INNER SPORE COAT PROTEIN H"/>
    <property type="match status" value="1"/>
</dbReference>
<dbReference type="Pfam" id="PF08757">
    <property type="entry name" value="CotH"/>
    <property type="match status" value="1"/>
</dbReference>
<dbReference type="EMBL" id="CAEZUR010000058">
    <property type="protein sequence ID" value="CAB4610632.1"/>
    <property type="molecule type" value="Genomic_DNA"/>
</dbReference>
<organism evidence="2">
    <name type="scientific">freshwater metagenome</name>
    <dbReference type="NCBI Taxonomy" id="449393"/>
    <lineage>
        <taxon>unclassified sequences</taxon>
        <taxon>metagenomes</taxon>
        <taxon>ecological metagenomes</taxon>
    </lineage>
</organism>
<dbReference type="PANTHER" id="PTHR40050:SF1">
    <property type="entry name" value="INNER SPORE COAT PROTEIN H"/>
    <property type="match status" value="1"/>
</dbReference>
<sequence length="492" mass="56152">MVNKRLPLVLSLLSVTITLAVFVTAVFFPKVFSGPSSETAKPTPTAEPAPPIDELSRIFDPSKVSETFIELPKKSIAKLDSYDNEKYVAAKFSMTYDGTTTTQVNVGIRIKGTTTHSRLNNTYYRPSFKIKFDWAPGYETQTLFGKRSLTFNAFVQDNSRLHETYSYMAYRAMDVPAPRTGYTTITFQGKTLPEQPKRGLYLVLESEDKEFFADHFDDVTQHVYENNRELVDFDQAKVGGDVEVNTYFKVKQGWKATPNRDDLRELAKAASLSGTKFWTALEPVVDRERLVMLWAVDNFTGNWDTYSGPLRNNVTFRSNIFGKFTFIPWGTDQSFGENLFNDPSARVRYPGYTLPVKTHDDFFITVDKPWTAYPGSYIFAYTAGLRDMSKMENYQILRGMMFQKCLKHAPCATLYFQYLQKVNEWAKTEDLSAKMTGTKLLIEKHLGAYQKAEADRTINWVPKQIKRIDEALKRNCKFDSMGLITSCKAANG</sequence>
<accession>A0A6J6HA93</accession>
<protein>
    <submittedName>
        <fullName evidence="2">Unannotated protein</fullName>
    </submittedName>
</protein>
<evidence type="ECO:0000313" key="1">
    <source>
        <dbReference type="EMBL" id="CAB4548347.1"/>
    </source>
</evidence>